<dbReference type="AlphaFoldDB" id="A0A1B7P8M3"/>
<organism evidence="5 6">
    <name type="scientific">Emergomyces africanus</name>
    <dbReference type="NCBI Taxonomy" id="1955775"/>
    <lineage>
        <taxon>Eukaryota</taxon>
        <taxon>Fungi</taxon>
        <taxon>Dikarya</taxon>
        <taxon>Ascomycota</taxon>
        <taxon>Pezizomycotina</taxon>
        <taxon>Eurotiomycetes</taxon>
        <taxon>Eurotiomycetidae</taxon>
        <taxon>Onygenales</taxon>
        <taxon>Ajellomycetaceae</taxon>
        <taxon>Emergomyces</taxon>
    </lineage>
</organism>
<keyword evidence="6" id="KW-1185">Reference proteome</keyword>
<dbReference type="InterPro" id="IPR036526">
    <property type="entry name" value="C-N_Hydrolase_sf"/>
</dbReference>
<gene>
    <name evidence="5" type="ORF">ACJ72_00294</name>
</gene>
<evidence type="ECO:0000259" key="4">
    <source>
        <dbReference type="PROSITE" id="PS50263"/>
    </source>
</evidence>
<dbReference type="Gene3D" id="3.60.110.10">
    <property type="entry name" value="Carbon-nitrogen hydrolase"/>
    <property type="match status" value="2"/>
</dbReference>
<dbReference type="GO" id="GO:0000257">
    <property type="term" value="F:nitrilase activity"/>
    <property type="evidence" value="ECO:0007669"/>
    <property type="project" value="UniProtKB-ARBA"/>
</dbReference>
<dbReference type="EMBL" id="LGUA01000014">
    <property type="protein sequence ID" value="OAX85329.1"/>
    <property type="molecule type" value="Genomic_DNA"/>
</dbReference>
<feature type="compositionally biased region" description="Low complexity" evidence="3">
    <location>
        <begin position="308"/>
        <end position="318"/>
    </location>
</feature>
<accession>A0A1B7P8M3</accession>
<name>A0A1B7P8M3_9EURO</name>
<feature type="domain" description="CN hydrolase" evidence="4">
    <location>
        <begin position="5"/>
        <end position="306"/>
    </location>
</feature>
<dbReference type="InterPro" id="IPR003010">
    <property type="entry name" value="C-N_Hydrolase"/>
</dbReference>
<dbReference type="Pfam" id="PF00795">
    <property type="entry name" value="CN_hydrolase"/>
    <property type="match status" value="1"/>
</dbReference>
<dbReference type="STRING" id="1658172.A0A1B7P8M3"/>
<evidence type="ECO:0000256" key="2">
    <source>
        <dbReference type="PROSITE-ProRule" id="PRU10139"/>
    </source>
</evidence>
<evidence type="ECO:0000256" key="1">
    <source>
        <dbReference type="ARBA" id="ARBA00008129"/>
    </source>
</evidence>
<dbReference type="GO" id="GO:0016836">
    <property type="term" value="F:hydro-lyase activity"/>
    <property type="evidence" value="ECO:0007669"/>
    <property type="project" value="UniProtKB-ARBA"/>
</dbReference>
<comment type="similarity">
    <text evidence="1">Belongs to the carbon-nitrogen hydrolase superfamily. Nitrilase family.</text>
</comment>
<dbReference type="SUPFAM" id="SSF56317">
    <property type="entry name" value="Carbon-nitrogen hydrolase"/>
    <property type="match status" value="2"/>
</dbReference>
<proteinExistence type="inferred from homology"/>
<evidence type="ECO:0000313" key="5">
    <source>
        <dbReference type="EMBL" id="OAX85329.1"/>
    </source>
</evidence>
<dbReference type="PROSITE" id="PS00920">
    <property type="entry name" value="NITRIL_CHT_1"/>
    <property type="match status" value="1"/>
</dbReference>
<feature type="active site" description="Proton acceptor" evidence="2">
    <location>
        <position position="44"/>
    </location>
</feature>
<evidence type="ECO:0000256" key="3">
    <source>
        <dbReference type="SAM" id="MobiDB-lite"/>
    </source>
</evidence>
<dbReference type="PANTHER" id="PTHR46044">
    <property type="entry name" value="NITRILASE"/>
    <property type="match status" value="1"/>
</dbReference>
<reference evidence="5 6" key="1">
    <citation type="submission" date="2015-07" db="EMBL/GenBank/DDBJ databases">
        <title>Emmonsia species relationships and genome sequence.</title>
        <authorList>
            <person name="Cuomo C.A."/>
            <person name="Schwartz I.S."/>
            <person name="Kenyon C."/>
            <person name="de Hoog G.S."/>
            <person name="Govender N.P."/>
            <person name="Botha A."/>
            <person name="Moreno L."/>
            <person name="de Vries M."/>
            <person name="Munoz J.F."/>
            <person name="Stielow J.B."/>
        </authorList>
    </citation>
    <scope>NUCLEOTIDE SEQUENCE [LARGE SCALE GENOMIC DNA]</scope>
    <source>
        <strain evidence="5 6">CBS 136260</strain>
    </source>
</reference>
<dbReference type="OrthoDB" id="10250282at2759"/>
<sequence>MAQKLKVAVAQSRTRDTLSDTVRALERTTRLAASKGAHVLLFPEAYLGGYPRTCTFGAAVGARDPLGRQQYLHYFHDAVDLGDTPAGAGDDWVEKTLPVAKDKNFRGDGTREYLERISRDTGVLLIVGLIERAGGSLYCAVVYVDPKRGTLGKRRKVMPTGSERLVWAQGSPSTLKAVTTEINGVKLTLAAAICWENFMPLLRQSLYSQNVNLYLAPTADPRDTWLPLMRTVAFEGRAVVLSANQCVRQSELPSWITAGREYTNVSSHHTIEARPSTSHRPTRQRRQPSITTLEGSHEIVWPCNDPNAAATTTTTTTAEALPEIDSGTHPSHETEEHASSTIINGVELPEQDPDPFAAPSPTSRPTIHSPSQLPPHPPSFSDSTKCRRKSIITEDEHEITWPDHTVDAKNGAASTSSPPSDPYLSGGGSCIVGPMGNVLAGPIWNVSDSDGDDDCGHILITEVDFEDCERGRLDLDVAGSYSRNDAFKLTVEGLDLAPPPT</sequence>
<comment type="caution">
    <text evidence="5">The sequence shown here is derived from an EMBL/GenBank/DDBJ whole genome shotgun (WGS) entry which is preliminary data.</text>
</comment>
<protein>
    <recommendedName>
        <fullName evidence="4">CN hydrolase domain-containing protein</fullName>
    </recommendedName>
</protein>
<evidence type="ECO:0000313" key="6">
    <source>
        <dbReference type="Proteomes" id="UP000091918"/>
    </source>
</evidence>
<dbReference type="PROSITE" id="PS50263">
    <property type="entry name" value="CN_HYDROLASE"/>
    <property type="match status" value="1"/>
</dbReference>
<dbReference type="InterPro" id="IPR044149">
    <property type="entry name" value="Nitrilases_CHs"/>
</dbReference>
<feature type="region of interest" description="Disordered" evidence="3">
    <location>
        <begin position="266"/>
        <end position="386"/>
    </location>
</feature>
<dbReference type="Proteomes" id="UP000091918">
    <property type="component" value="Unassembled WGS sequence"/>
</dbReference>
<dbReference type="FunFam" id="3.60.110.10:FF:000016">
    <property type="entry name" value="Nitrilase blr3397"/>
    <property type="match status" value="1"/>
</dbReference>
<dbReference type="InterPro" id="IPR000132">
    <property type="entry name" value="Nitrilase/CN_hydratase_CS"/>
</dbReference>
<dbReference type="PANTHER" id="PTHR46044:SF1">
    <property type="entry name" value="CN HYDROLASE DOMAIN-CONTAINING PROTEIN"/>
    <property type="match status" value="1"/>
</dbReference>